<dbReference type="PANTHER" id="PTHR10890">
    <property type="entry name" value="CYSTEINYL-TRNA SYNTHETASE"/>
    <property type="match status" value="1"/>
</dbReference>
<evidence type="ECO:0000313" key="17">
    <source>
        <dbReference type="Proteomes" id="UP000063781"/>
    </source>
</evidence>
<evidence type="ECO:0000256" key="4">
    <source>
        <dbReference type="ARBA" id="ARBA00022490"/>
    </source>
</evidence>
<keyword evidence="4 13" id="KW-0963">Cytoplasm</keyword>
<keyword evidence="11 13" id="KW-0030">Aminoacyl-tRNA synthetase</keyword>
<reference evidence="16 17" key="1">
    <citation type="submission" date="2015-10" db="EMBL/GenBank/DDBJ databases">
        <title>Erysipelothrix larvae sp. LV19 isolated from the larval gut of the rhinoceros beetle, Trypoxylus dichotomus.</title>
        <authorList>
            <person name="Lim S."/>
            <person name="Kim B.-C."/>
        </authorList>
    </citation>
    <scope>NUCLEOTIDE SEQUENCE [LARGE SCALE GENOMIC DNA]</scope>
    <source>
        <strain evidence="16 17">LV19</strain>
    </source>
</reference>
<keyword evidence="9 13" id="KW-0067">ATP-binding</keyword>
<evidence type="ECO:0000256" key="5">
    <source>
        <dbReference type="ARBA" id="ARBA00022598"/>
    </source>
</evidence>
<keyword evidence="5 13" id="KW-0436">Ligase</keyword>
<comment type="subunit">
    <text evidence="3 13">Monomer.</text>
</comment>
<dbReference type="NCBIfam" id="TIGR00435">
    <property type="entry name" value="cysS"/>
    <property type="match status" value="1"/>
</dbReference>
<feature type="binding site" evidence="13">
    <location>
        <position position="267"/>
    </location>
    <ligand>
        <name>ATP</name>
        <dbReference type="ChEBI" id="CHEBI:30616"/>
    </ligand>
</feature>
<dbReference type="SUPFAM" id="SSF52374">
    <property type="entry name" value="Nucleotidylyl transferase"/>
    <property type="match status" value="1"/>
</dbReference>
<dbReference type="InterPro" id="IPR032678">
    <property type="entry name" value="tRNA-synt_1_cat_dom"/>
</dbReference>
<dbReference type="Pfam" id="PF01406">
    <property type="entry name" value="tRNA-synt_1e"/>
    <property type="match status" value="1"/>
</dbReference>
<dbReference type="InterPro" id="IPR015273">
    <property type="entry name" value="Cys-tRNA-synt_Ia_DALR"/>
</dbReference>
<evidence type="ECO:0000259" key="15">
    <source>
        <dbReference type="Pfam" id="PF09190"/>
    </source>
</evidence>
<evidence type="ECO:0000256" key="3">
    <source>
        <dbReference type="ARBA" id="ARBA00011245"/>
    </source>
</evidence>
<evidence type="ECO:0000256" key="7">
    <source>
        <dbReference type="ARBA" id="ARBA00022741"/>
    </source>
</evidence>
<evidence type="ECO:0000256" key="6">
    <source>
        <dbReference type="ARBA" id="ARBA00022723"/>
    </source>
</evidence>
<dbReference type="PRINTS" id="PR00983">
    <property type="entry name" value="TRNASYNTHCYS"/>
</dbReference>
<dbReference type="Gene3D" id="3.40.50.620">
    <property type="entry name" value="HUPs"/>
    <property type="match status" value="1"/>
</dbReference>
<dbReference type="SUPFAM" id="SSF47323">
    <property type="entry name" value="Anticodon-binding domain of a subclass of class I aminoacyl-tRNA synthetases"/>
    <property type="match status" value="1"/>
</dbReference>
<dbReference type="PANTHER" id="PTHR10890:SF3">
    <property type="entry name" value="CYSTEINE--TRNA LIGASE, CYTOPLASMIC"/>
    <property type="match status" value="1"/>
</dbReference>
<keyword evidence="8 13" id="KW-0862">Zinc</keyword>
<feature type="binding site" evidence="13">
    <location>
        <position position="236"/>
    </location>
    <ligand>
        <name>Zn(2+)</name>
        <dbReference type="ChEBI" id="CHEBI:29105"/>
    </ligand>
</feature>
<dbReference type="HAMAP" id="MF_00041">
    <property type="entry name" value="Cys_tRNA_synth"/>
    <property type="match status" value="1"/>
</dbReference>
<protein>
    <recommendedName>
        <fullName evidence="13">Cysteine--tRNA ligase</fullName>
        <ecNumber evidence="13">6.1.1.16</ecNumber>
    </recommendedName>
    <alternativeName>
        <fullName evidence="13">Cysteinyl-tRNA synthetase</fullName>
        <shortName evidence="13">CysRS</shortName>
    </alternativeName>
</protein>
<evidence type="ECO:0000256" key="10">
    <source>
        <dbReference type="ARBA" id="ARBA00022917"/>
    </source>
</evidence>
<dbReference type="GO" id="GO:0005829">
    <property type="term" value="C:cytosol"/>
    <property type="evidence" value="ECO:0007669"/>
    <property type="project" value="TreeGrafter"/>
</dbReference>
<feature type="short sequence motif" description="'KMSKS' region" evidence="13">
    <location>
        <begin position="264"/>
        <end position="268"/>
    </location>
</feature>
<dbReference type="STRING" id="1514105.AOC36_01605"/>
<dbReference type="GO" id="GO:0006423">
    <property type="term" value="P:cysteinyl-tRNA aminoacylation"/>
    <property type="evidence" value="ECO:0007669"/>
    <property type="project" value="UniProtKB-UniRule"/>
</dbReference>
<feature type="domain" description="Cysteinyl-tRNA synthetase class Ia DALR" evidence="15">
    <location>
        <begin position="346"/>
        <end position="401"/>
    </location>
</feature>
<feature type="binding site" evidence="13">
    <location>
        <position position="27"/>
    </location>
    <ligand>
        <name>Zn(2+)</name>
        <dbReference type="ChEBI" id="CHEBI:29105"/>
    </ligand>
</feature>
<dbReference type="CDD" id="cd00672">
    <property type="entry name" value="CysRS_core"/>
    <property type="match status" value="1"/>
</dbReference>
<comment type="subcellular location">
    <subcellularLocation>
        <location evidence="1 13">Cytoplasm</location>
    </subcellularLocation>
</comment>
<dbReference type="RefSeq" id="WP_067630490.1">
    <property type="nucleotide sequence ID" value="NZ_CP013213.1"/>
</dbReference>
<dbReference type="EC" id="6.1.1.16" evidence="13"/>
<evidence type="ECO:0000256" key="2">
    <source>
        <dbReference type="ARBA" id="ARBA00005594"/>
    </source>
</evidence>
<dbReference type="InterPro" id="IPR024909">
    <property type="entry name" value="Cys-tRNA/MSH_ligase"/>
</dbReference>
<feature type="domain" description="tRNA synthetases class I catalytic" evidence="14">
    <location>
        <begin position="14"/>
        <end position="311"/>
    </location>
</feature>
<evidence type="ECO:0000256" key="8">
    <source>
        <dbReference type="ARBA" id="ARBA00022833"/>
    </source>
</evidence>
<keyword evidence="6 13" id="KW-0479">Metal-binding</keyword>
<evidence type="ECO:0000256" key="9">
    <source>
        <dbReference type="ARBA" id="ARBA00022840"/>
    </source>
</evidence>
<feature type="binding site" evidence="13">
    <location>
        <position position="207"/>
    </location>
    <ligand>
        <name>Zn(2+)</name>
        <dbReference type="ChEBI" id="CHEBI:29105"/>
    </ligand>
</feature>
<dbReference type="InterPro" id="IPR009080">
    <property type="entry name" value="tRNAsynth_Ia_anticodon-bd"/>
</dbReference>
<feature type="short sequence motif" description="'HIGH' region" evidence="13">
    <location>
        <begin position="29"/>
        <end position="39"/>
    </location>
</feature>
<keyword evidence="7 13" id="KW-0547">Nucleotide-binding</keyword>
<keyword evidence="17" id="KW-1185">Reference proteome</keyword>
<dbReference type="OrthoDB" id="9815130at2"/>
<dbReference type="EMBL" id="CP013213">
    <property type="protein sequence ID" value="AMC92727.1"/>
    <property type="molecule type" value="Genomic_DNA"/>
</dbReference>
<accession>A0A0X8GYE6</accession>
<evidence type="ECO:0000256" key="12">
    <source>
        <dbReference type="ARBA" id="ARBA00047398"/>
    </source>
</evidence>
<keyword evidence="10 13" id="KW-0648">Protein biosynthesis</keyword>
<evidence type="ECO:0000256" key="13">
    <source>
        <dbReference type="HAMAP-Rule" id="MF_00041"/>
    </source>
</evidence>
<proteinExistence type="inferred from homology"/>
<dbReference type="Proteomes" id="UP000063781">
    <property type="component" value="Chromosome"/>
</dbReference>
<comment type="catalytic activity">
    <reaction evidence="12 13">
        <text>tRNA(Cys) + L-cysteine + ATP = L-cysteinyl-tRNA(Cys) + AMP + diphosphate</text>
        <dbReference type="Rhea" id="RHEA:17773"/>
        <dbReference type="Rhea" id="RHEA-COMP:9661"/>
        <dbReference type="Rhea" id="RHEA-COMP:9679"/>
        <dbReference type="ChEBI" id="CHEBI:30616"/>
        <dbReference type="ChEBI" id="CHEBI:33019"/>
        <dbReference type="ChEBI" id="CHEBI:35235"/>
        <dbReference type="ChEBI" id="CHEBI:78442"/>
        <dbReference type="ChEBI" id="CHEBI:78517"/>
        <dbReference type="ChEBI" id="CHEBI:456215"/>
        <dbReference type="EC" id="6.1.1.16"/>
    </reaction>
</comment>
<dbReference type="Pfam" id="PF09190">
    <property type="entry name" value="DALR_2"/>
    <property type="match status" value="1"/>
</dbReference>
<evidence type="ECO:0000256" key="11">
    <source>
        <dbReference type="ARBA" id="ARBA00023146"/>
    </source>
</evidence>
<dbReference type="KEGG" id="erl:AOC36_01605"/>
<dbReference type="InterPro" id="IPR015803">
    <property type="entry name" value="Cys-tRNA-ligase"/>
</dbReference>
<dbReference type="GO" id="GO:0004817">
    <property type="term" value="F:cysteine-tRNA ligase activity"/>
    <property type="evidence" value="ECO:0007669"/>
    <property type="project" value="UniProtKB-UniRule"/>
</dbReference>
<dbReference type="GO" id="GO:0008270">
    <property type="term" value="F:zinc ion binding"/>
    <property type="evidence" value="ECO:0007669"/>
    <property type="project" value="UniProtKB-UniRule"/>
</dbReference>
<sequence>MKLFNTKSNQIEDFVPINAPEVSLYLCGPTVYNYAHIGNARPIVVFDLLRRVLETKGYHVKFVSNYTDVDDKIIRKALEEMTTEKEISERYIHAYESVRQALHAEGIYKTPRVTEVMDDIIAFIKELETKGYAYCVEGDVYFRVRNVSNYGTLSHQNLEALQVGARIDENDKKEDPLDFALWKVTDDAGIKWESPWGMGRPGWHTECVVMIYNTFGTRIDIHGGGQDLKFPHHENEAAQAHALHHHDLANLWVHNAMLNIDGEKMSKSFGNVIWAKDFIEKLGSNATRWLLLSTHYRIVLNITDETIQQAQNDIVKFETVLKQAQRTLSLNHIETSLIDEDLNRDFLNALYDDLNVANATVSLYACMKHLNQALRQKDALDAVSKYTNTLRFMLDVLGLEFDVFELTQAQREMYLQWLEAKANRDFETADALRNVLQAEGVL</sequence>
<feature type="binding site" evidence="13">
    <location>
        <position position="232"/>
    </location>
    <ligand>
        <name>Zn(2+)</name>
        <dbReference type="ChEBI" id="CHEBI:29105"/>
    </ligand>
</feature>
<gene>
    <name evidence="13" type="primary">cysS</name>
    <name evidence="16" type="ORF">AOC36_01605</name>
</gene>
<comment type="similarity">
    <text evidence="2 13">Belongs to the class-I aminoacyl-tRNA synthetase family.</text>
</comment>
<dbReference type="InterPro" id="IPR014729">
    <property type="entry name" value="Rossmann-like_a/b/a_fold"/>
</dbReference>
<evidence type="ECO:0000256" key="1">
    <source>
        <dbReference type="ARBA" id="ARBA00004496"/>
    </source>
</evidence>
<dbReference type="GO" id="GO:0005524">
    <property type="term" value="F:ATP binding"/>
    <property type="evidence" value="ECO:0007669"/>
    <property type="project" value="UniProtKB-UniRule"/>
</dbReference>
<dbReference type="AlphaFoldDB" id="A0A0X8GYE6"/>
<evidence type="ECO:0000313" key="16">
    <source>
        <dbReference type="EMBL" id="AMC92727.1"/>
    </source>
</evidence>
<comment type="cofactor">
    <cofactor evidence="13">
        <name>Zn(2+)</name>
        <dbReference type="ChEBI" id="CHEBI:29105"/>
    </cofactor>
    <text evidence="13">Binds 1 zinc ion per subunit.</text>
</comment>
<name>A0A0X8GYE6_9FIRM</name>
<dbReference type="Gene3D" id="1.20.120.1910">
    <property type="entry name" value="Cysteine-tRNA ligase, C-terminal anti-codon recognition domain"/>
    <property type="match status" value="1"/>
</dbReference>
<evidence type="ECO:0000259" key="14">
    <source>
        <dbReference type="Pfam" id="PF01406"/>
    </source>
</evidence>
<organism evidence="16 17">
    <name type="scientific">Erysipelothrix larvae</name>
    <dbReference type="NCBI Taxonomy" id="1514105"/>
    <lineage>
        <taxon>Bacteria</taxon>
        <taxon>Bacillati</taxon>
        <taxon>Bacillota</taxon>
        <taxon>Erysipelotrichia</taxon>
        <taxon>Erysipelotrichales</taxon>
        <taxon>Erysipelotrichaceae</taxon>
        <taxon>Erysipelothrix</taxon>
    </lineage>
</organism>